<evidence type="ECO:0000313" key="9">
    <source>
        <dbReference type="EMBL" id="KAE9006050.1"/>
    </source>
</evidence>
<dbReference type="PANTHER" id="PTHR22930:SF289">
    <property type="entry name" value="DDE TNP4 DOMAIN-CONTAINING PROTEIN-RELATED"/>
    <property type="match status" value="1"/>
</dbReference>
<evidence type="ECO:0000313" key="10">
    <source>
        <dbReference type="Proteomes" id="UP000460718"/>
    </source>
</evidence>
<comment type="caution">
    <text evidence="9">The sequence shown here is derived from an EMBL/GenBank/DDBJ whole genome shotgun (WGS) entry which is preliminary data.</text>
</comment>
<evidence type="ECO:0000256" key="7">
    <source>
        <dbReference type="ARBA" id="ARBA00023242"/>
    </source>
</evidence>
<dbReference type="EMBL" id="QXFW01000661">
    <property type="protein sequence ID" value="KAE9006050.1"/>
    <property type="molecule type" value="Genomic_DNA"/>
</dbReference>
<evidence type="ECO:0000256" key="5">
    <source>
        <dbReference type="ARBA" id="ARBA00022723"/>
    </source>
</evidence>
<gene>
    <name evidence="9" type="ORF">PF011_g11767</name>
</gene>
<keyword evidence="7" id="KW-0539">Nucleus</keyword>
<dbReference type="GO" id="GO:0016787">
    <property type="term" value="F:hydrolase activity"/>
    <property type="evidence" value="ECO:0007669"/>
    <property type="project" value="UniProtKB-KW"/>
</dbReference>
<dbReference type="Proteomes" id="UP000460718">
    <property type="component" value="Unassembled WGS sequence"/>
</dbReference>
<keyword evidence="5" id="KW-0479">Metal-binding</keyword>
<name>A0A6A3KF62_9STRA</name>
<evidence type="ECO:0000256" key="1">
    <source>
        <dbReference type="ARBA" id="ARBA00001968"/>
    </source>
</evidence>
<dbReference type="InterPro" id="IPR027806">
    <property type="entry name" value="HARBI1_dom"/>
</dbReference>
<comment type="cofactor">
    <cofactor evidence="1">
        <name>a divalent metal cation</name>
        <dbReference type="ChEBI" id="CHEBI:60240"/>
    </cofactor>
</comment>
<keyword evidence="4" id="KW-0540">Nuclease</keyword>
<evidence type="ECO:0000256" key="4">
    <source>
        <dbReference type="ARBA" id="ARBA00022722"/>
    </source>
</evidence>
<dbReference type="InterPro" id="IPR045249">
    <property type="entry name" value="HARBI1-like"/>
</dbReference>
<keyword evidence="6" id="KW-0378">Hydrolase</keyword>
<evidence type="ECO:0000259" key="8">
    <source>
        <dbReference type="Pfam" id="PF13359"/>
    </source>
</evidence>
<proteinExistence type="inferred from homology"/>
<evidence type="ECO:0000256" key="6">
    <source>
        <dbReference type="ARBA" id="ARBA00022801"/>
    </source>
</evidence>
<comment type="similarity">
    <text evidence="3">Belongs to the HARBI1 family.</text>
</comment>
<sequence>MRSRSQLRRRRRHLLALALPLEARAPHEQQPRPRLDWDLEVERLLHEGEFKRTYRMTPASFNRLCGWLAREDRPAHAWLNRSPVSVENKLQMTLRFLCGGMVDDFRRLRGVDRSYCYRIVKDVMLAIVEIPELQICFPTTPTQREVAAAGFAARSNERVMSGCIAAMDGWLCNIQAPSDADAGSAAGARRYFSGHYMHPGINVHACCDAFSRFVFVEATHPGGVNDSRAYVDSGLPTIVEHLERGIYIVADAAYTATNHLLTPFTALQPGELFKTPFRNRLGADQTSNVAMRVDWISCVLPIMTNQQSEFMGLFDWTNYSLCSELMFLKILNSGGHKIMLTHTLFE</sequence>
<comment type="subcellular location">
    <subcellularLocation>
        <location evidence="2">Nucleus</location>
    </subcellularLocation>
</comment>
<dbReference type="PANTHER" id="PTHR22930">
    <property type="match status" value="1"/>
</dbReference>
<accession>A0A6A3KF62</accession>
<dbReference type="AlphaFoldDB" id="A0A6A3KF62"/>
<reference evidence="9 10" key="1">
    <citation type="submission" date="2018-09" db="EMBL/GenBank/DDBJ databases">
        <title>Genomic investigation of the strawberry pathogen Phytophthora fragariae indicates pathogenicity is determined by transcriptional variation in three key races.</title>
        <authorList>
            <person name="Adams T.M."/>
            <person name="Armitage A.D."/>
            <person name="Sobczyk M.K."/>
            <person name="Bates H.J."/>
            <person name="Dunwell J.M."/>
            <person name="Nellist C.F."/>
            <person name="Harrison R.J."/>
        </authorList>
    </citation>
    <scope>NUCLEOTIDE SEQUENCE [LARGE SCALE GENOMIC DNA]</scope>
    <source>
        <strain evidence="9 10">SCRP245</strain>
    </source>
</reference>
<dbReference type="GO" id="GO:0004518">
    <property type="term" value="F:nuclease activity"/>
    <property type="evidence" value="ECO:0007669"/>
    <property type="project" value="UniProtKB-KW"/>
</dbReference>
<feature type="domain" description="DDE Tnp4" evidence="8">
    <location>
        <begin position="167"/>
        <end position="266"/>
    </location>
</feature>
<protein>
    <recommendedName>
        <fullName evidence="8">DDE Tnp4 domain-containing protein</fullName>
    </recommendedName>
</protein>
<dbReference type="GO" id="GO:0005634">
    <property type="term" value="C:nucleus"/>
    <property type="evidence" value="ECO:0007669"/>
    <property type="project" value="UniProtKB-SubCell"/>
</dbReference>
<evidence type="ECO:0000256" key="3">
    <source>
        <dbReference type="ARBA" id="ARBA00006958"/>
    </source>
</evidence>
<dbReference type="Pfam" id="PF13359">
    <property type="entry name" value="DDE_Tnp_4"/>
    <property type="match status" value="1"/>
</dbReference>
<dbReference type="GO" id="GO:0046872">
    <property type="term" value="F:metal ion binding"/>
    <property type="evidence" value="ECO:0007669"/>
    <property type="project" value="UniProtKB-KW"/>
</dbReference>
<organism evidence="9 10">
    <name type="scientific">Phytophthora fragariae</name>
    <dbReference type="NCBI Taxonomy" id="53985"/>
    <lineage>
        <taxon>Eukaryota</taxon>
        <taxon>Sar</taxon>
        <taxon>Stramenopiles</taxon>
        <taxon>Oomycota</taxon>
        <taxon>Peronosporomycetes</taxon>
        <taxon>Peronosporales</taxon>
        <taxon>Peronosporaceae</taxon>
        <taxon>Phytophthora</taxon>
    </lineage>
</organism>
<evidence type="ECO:0000256" key="2">
    <source>
        <dbReference type="ARBA" id="ARBA00004123"/>
    </source>
</evidence>